<organism evidence="3 4">
    <name type="scientific">Pyxidicoccus fallax</name>
    <dbReference type="NCBI Taxonomy" id="394095"/>
    <lineage>
        <taxon>Bacteria</taxon>
        <taxon>Pseudomonadati</taxon>
        <taxon>Myxococcota</taxon>
        <taxon>Myxococcia</taxon>
        <taxon>Myxococcales</taxon>
        <taxon>Cystobacterineae</taxon>
        <taxon>Myxococcaceae</taxon>
        <taxon>Pyxidicoccus</taxon>
    </lineage>
</organism>
<dbReference type="EMBL" id="JABBJJ010000017">
    <property type="protein sequence ID" value="NMO14330.1"/>
    <property type="molecule type" value="Genomic_DNA"/>
</dbReference>
<feature type="region of interest" description="Disordered" evidence="1">
    <location>
        <begin position="1"/>
        <end position="26"/>
    </location>
</feature>
<dbReference type="Proteomes" id="UP000518300">
    <property type="component" value="Unassembled WGS sequence"/>
</dbReference>
<reference evidence="3 4" key="1">
    <citation type="submission" date="2020-04" db="EMBL/GenBank/DDBJ databases">
        <title>Draft genome of Pyxidicoccus fallax type strain.</title>
        <authorList>
            <person name="Whitworth D.E."/>
        </authorList>
    </citation>
    <scope>NUCLEOTIDE SEQUENCE [LARGE SCALE GENOMIC DNA]</scope>
    <source>
        <strain evidence="3 4">DSM 14698</strain>
    </source>
</reference>
<accession>A0A848L5W2</accession>
<keyword evidence="4" id="KW-1185">Reference proteome</keyword>
<dbReference type="Gene3D" id="2.60.40.10">
    <property type="entry name" value="Immunoglobulins"/>
    <property type="match status" value="1"/>
</dbReference>
<comment type="caution">
    <text evidence="3">The sequence shown here is derived from an EMBL/GenBank/DDBJ whole genome shotgun (WGS) entry which is preliminary data.</text>
</comment>
<gene>
    <name evidence="3" type="ORF">HG543_05590</name>
</gene>
<dbReference type="SUPFAM" id="SSF49299">
    <property type="entry name" value="PKD domain"/>
    <property type="match status" value="1"/>
</dbReference>
<proteinExistence type="predicted"/>
<evidence type="ECO:0000313" key="4">
    <source>
        <dbReference type="Proteomes" id="UP000518300"/>
    </source>
</evidence>
<evidence type="ECO:0000313" key="3">
    <source>
        <dbReference type="EMBL" id="NMO14330.1"/>
    </source>
</evidence>
<dbReference type="AlphaFoldDB" id="A0A848L5W2"/>
<protein>
    <submittedName>
        <fullName evidence="3">PKD domain-containing protein</fullName>
    </submittedName>
</protein>
<dbReference type="PROSITE" id="PS50093">
    <property type="entry name" value="PKD"/>
    <property type="match status" value="1"/>
</dbReference>
<evidence type="ECO:0000259" key="2">
    <source>
        <dbReference type="PROSITE" id="PS50093"/>
    </source>
</evidence>
<dbReference type="InterPro" id="IPR000601">
    <property type="entry name" value="PKD_dom"/>
</dbReference>
<dbReference type="InterPro" id="IPR035986">
    <property type="entry name" value="PKD_dom_sf"/>
</dbReference>
<name>A0A848L5W2_9BACT</name>
<dbReference type="CDD" id="cd00146">
    <property type="entry name" value="PKD"/>
    <property type="match status" value="1"/>
</dbReference>
<feature type="compositionally biased region" description="Polar residues" evidence="1">
    <location>
        <begin position="1"/>
        <end position="14"/>
    </location>
</feature>
<evidence type="ECO:0000256" key="1">
    <source>
        <dbReference type="SAM" id="MobiDB-lite"/>
    </source>
</evidence>
<feature type="domain" description="PKD" evidence="2">
    <location>
        <begin position="182"/>
        <end position="219"/>
    </location>
</feature>
<sequence>MPSPRPTSLGTLVATSHRAPEADVEPEQVVRVERQFTSAPVPPAATGEALSAALNEERVVLQTSNAFIEGIDVNRPWVCTGEPMMLSARVGGMPEPDSVHRWVWPGAVGGAELHPGSRLQWRAPATPGRYFVRFQVCRDLGGRKVGVLAEALAGIDVRACGRGEGQEADSLRVEVTQQGPGEFVFRAVSSGATPLSAYTWDFGDGNSTATTEPMASHAYDTQEMGARDIRAFTVRLLALSGGGASLAATTTVLVRGQPLPDAPSAATLDVQREGEGGDWRSEVTVRVPEGDDVTWAHVERVTLHWDDQVDVTTRAWSKVITVEEALERGGFRGHVTVRAAEVSPDVRQVVDTLHGRDAAGREVVLSWASFKREAAPAATGTPARPPPKYP</sequence>
<dbReference type="InterPro" id="IPR013783">
    <property type="entry name" value="Ig-like_fold"/>
</dbReference>